<dbReference type="VEuPathDB" id="AmoebaDB:FDP41_003657"/>
<accession>A0A6A5BS44</accession>
<organism evidence="2 3">
    <name type="scientific">Naegleria fowleri</name>
    <name type="common">Brain eating amoeba</name>
    <dbReference type="NCBI Taxonomy" id="5763"/>
    <lineage>
        <taxon>Eukaryota</taxon>
        <taxon>Discoba</taxon>
        <taxon>Heterolobosea</taxon>
        <taxon>Tetramitia</taxon>
        <taxon>Eutetramitia</taxon>
        <taxon>Vahlkampfiidae</taxon>
        <taxon>Naegleria</taxon>
    </lineage>
</organism>
<evidence type="ECO:0000313" key="2">
    <source>
        <dbReference type="EMBL" id="KAF0977004.1"/>
    </source>
</evidence>
<dbReference type="OrthoDB" id="10259699at2759"/>
<dbReference type="EMBL" id="VFQX01000035">
    <property type="protein sequence ID" value="KAF0977004.1"/>
    <property type="molecule type" value="Genomic_DNA"/>
</dbReference>
<dbReference type="InterPro" id="IPR010581">
    <property type="entry name" value="DUF1152"/>
</dbReference>
<dbReference type="Proteomes" id="UP000444721">
    <property type="component" value="Unassembled WGS sequence"/>
</dbReference>
<evidence type="ECO:0008006" key="4">
    <source>
        <dbReference type="Google" id="ProtNLM"/>
    </source>
</evidence>
<dbReference type="VEuPathDB" id="AmoebaDB:NF0130520"/>
<dbReference type="AlphaFoldDB" id="A0A6A5BS44"/>
<name>A0A6A5BS44_NAEFO</name>
<keyword evidence="3" id="KW-1185">Reference proteome</keyword>
<feature type="region of interest" description="Disordered" evidence="1">
    <location>
        <begin position="1"/>
        <end position="32"/>
    </location>
</feature>
<protein>
    <recommendedName>
        <fullName evidence="4">DUF1152 domain-containing protein</fullName>
    </recommendedName>
</protein>
<sequence>MLNNKLIPSSSASSDQAQRDLETFPSSSSTPPIKIGVSEMNNALIQMASDCQNILIAGCGGGFDIYSGLPLYFDLKAMNKNVYLANLAFTDLSRMDKNTENIELASYPNKNVLYAVHAESNNHDLVYFPEKYLCEFLKKNGIDENPVVYTFDRGTGVIGMTEGYEIIIQRHGIELMILVDGGNDSLMRGNEEKLGSPHEDSMSIAGVYAISEKILPMDKRIMACIGFGVDYFHGVHSSLFFENTSSIISQYEGGFKGAFSVLKEWNCFLLFKQACDYAFKKMSHNASIVSSCIIAAIEGHYGNYHPPDIKERVKYSTLHINPLMGMYWVYSVKAVANQLMYLSFIKDSRSMKEVSDGLQKYRTTLKTFRKPSPFPH</sequence>
<evidence type="ECO:0000256" key="1">
    <source>
        <dbReference type="SAM" id="MobiDB-lite"/>
    </source>
</evidence>
<proteinExistence type="predicted"/>
<evidence type="ECO:0000313" key="3">
    <source>
        <dbReference type="Proteomes" id="UP000444721"/>
    </source>
</evidence>
<dbReference type="Pfam" id="PF06626">
    <property type="entry name" value="DUF1152"/>
    <property type="match status" value="1"/>
</dbReference>
<reference evidence="2 3" key="1">
    <citation type="journal article" date="2019" name="Sci. Rep.">
        <title>Nanopore sequencing improves the draft genome of the human pathogenic amoeba Naegleria fowleri.</title>
        <authorList>
            <person name="Liechti N."/>
            <person name="Schurch N."/>
            <person name="Bruggmann R."/>
            <person name="Wittwer M."/>
        </authorList>
    </citation>
    <scope>NUCLEOTIDE SEQUENCE [LARGE SCALE GENOMIC DNA]</scope>
    <source>
        <strain evidence="2 3">ATCC 30894</strain>
    </source>
</reference>
<comment type="caution">
    <text evidence="2">The sequence shown here is derived from an EMBL/GenBank/DDBJ whole genome shotgun (WGS) entry which is preliminary data.</text>
</comment>
<dbReference type="OMA" id="HGICHAH"/>
<dbReference type="GeneID" id="68110875"/>
<gene>
    <name evidence="2" type="ORF">FDP41_003657</name>
</gene>
<dbReference type="RefSeq" id="XP_044561717.1">
    <property type="nucleotide sequence ID" value="XM_044706985.1"/>
</dbReference>
<dbReference type="VEuPathDB" id="AmoebaDB:NfTy_065310"/>